<organism evidence="1 2">
    <name type="scientific">Bradyrhizobium neotropicale</name>
    <dbReference type="NCBI Taxonomy" id="1497615"/>
    <lineage>
        <taxon>Bacteria</taxon>
        <taxon>Pseudomonadati</taxon>
        <taxon>Pseudomonadota</taxon>
        <taxon>Alphaproteobacteria</taxon>
        <taxon>Hyphomicrobiales</taxon>
        <taxon>Nitrobacteraceae</taxon>
        <taxon>Bradyrhizobium</taxon>
    </lineage>
</organism>
<gene>
    <name evidence="1" type="ORF">AXW67_01360</name>
</gene>
<protein>
    <submittedName>
        <fullName evidence="1">Uncharacterized protein</fullName>
    </submittedName>
</protein>
<evidence type="ECO:0000313" key="1">
    <source>
        <dbReference type="EMBL" id="OAF20227.1"/>
    </source>
</evidence>
<keyword evidence="2" id="KW-1185">Reference proteome</keyword>
<evidence type="ECO:0000313" key="2">
    <source>
        <dbReference type="Proteomes" id="UP000077173"/>
    </source>
</evidence>
<dbReference type="GeneID" id="32585375"/>
<accession>A0A176ZI65</accession>
<dbReference type="AlphaFoldDB" id="A0A176ZI65"/>
<name>A0A176ZI65_9BRAD</name>
<proteinExistence type="predicted"/>
<sequence length="76" mass="8446">MVESFGLAGFGYHARDEFIDTNSIVPRLYLVTRLLIEQGKKKSGFTSPSLRLGALVARTRSGLHGSRRAVRRRSSP</sequence>
<dbReference type="Proteomes" id="UP000077173">
    <property type="component" value="Unassembled WGS sequence"/>
</dbReference>
<reference evidence="1 2" key="1">
    <citation type="submission" date="2016-02" db="EMBL/GenBank/DDBJ databases">
        <title>Draft genome sequence of the strain BR 10247T Bradyrhizobium neotropicale isolated from nodules of Centrolobium paraense.</title>
        <authorList>
            <person name="Simoes-Araujo J.L."/>
            <person name="Barauna A.C."/>
            <person name="Silva K."/>
            <person name="Zilli J.E."/>
        </authorList>
    </citation>
    <scope>NUCLEOTIDE SEQUENCE [LARGE SCALE GENOMIC DNA]</scope>
    <source>
        <strain evidence="1 2">BR 10247</strain>
    </source>
</reference>
<comment type="caution">
    <text evidence="1">The sequence shown here is derived from an EMBL/GenBank/DDBJ whole genome shotgun (WGS) entry which is preliminary data.</text>
</comment>
<dbReference type="EMBL" id="LSEF01000002">
    <property type="protein sequence ID" value="OAF20227.1"/>
    <property type="molecule type" value="Genomic_DNA"/>
</dbReference>